<gene>
    <name evidence="2" type="ORF">Ahy_A02g004932</name>
</gene>
<keyword evidence="3" id="KW-1185">Reference proteome</keyword>
<protein>
    <submittedName>
        <fullName evidence="2">Uncharacterized protein</fullName>
    </submittedName>
</protein>
<keyword evidence="1" id="KW-0175">Coiled coil</keyword>
<evidence type="ECO:0000313" key="2">
    <source>
        <dbReference type="EMBL" id="RYR70604.1"/>
    </source>
</evidence>
<comment type="caution">
    <text evidence="2">The sequence shown here is derived from an EMBL/GenBank/DDBJ whole genome shotgun (WGS) entry which is preliminary data.</text>
</comment>
<dbReference type="AlphaFoldDB" id="A0A445E559"/>
<dbReference type="Proteomes" id="UP000289738">
    <property type="component" value="Chromosome A02"/>
</dbReference>
<sequence length="94" mass="10581">MKEKCAYILSAKVKSVKENVAALEMEMKKLKAMVAVVEVDLEMARNELVKVEEGFLVIDSCAIIAEVCVENDDHQHLPNDNHIMPLITRNSNNK</sequence>
<reference evidence="2 3" key="1">
    <citation type="submission" date="2019-01" db="EMBL/GenBank/DDBJ databases">
        <title>Sequencing of cultivated peanut Arachis hypogaea provides insights into genome evolution and oil improvement.</title>
        <authorList>
            <person name="Chen X."/>
        </authorList>
    </citation>
    <scope>NUCLEOTIDE SEQUENCE [LARGE SCALE GENOMIC DNA]</scope>
    <source>
        <strain evidence="3">cv. Fuhuasheng</strain>
        <tissue evidence="2">Leaves</tissue>
    </source>
</reference>
<organism evidence="2 3">
    <name type="scientific">Arachis hypogaea</name>
    <name type="common">Peanut</name>
    <dbReference type="NCBI Taxonomy" id="3818"/>
    <lineage>
        <taxon>Eukaryota</taxon>
        <taxon>Viridiplantae</taxon>
        <taxon>Streptophyta</taxon>
        <taxon>Embryophyta</taxon>
        <taxon>Tracheophyta</taxon>
        <taxon>Spermatophyta</taxon>
        <taxon>Magnoliopsida</taxon>
        <taxon>eudicotyledons</taxon>
        <taxon>Gunneridae</taxon>
        <taxon>Pentapetalae</taxon>
        <taxon>rosids</taxon>
        <taxon>fabids</taxon>
        <taxon>Fabales</taxon>
        <taxon>Fabaceae</taxon>
        <taxon>Papilionoideae</taxon>
        <taxon>50 kb inversion clade</taxon>
        <taxon>dalbergioids sensu lato</taxon>
        <taxon>Dalbergieae</taxon>
        <taxon>Pterocarpus clade</taxon>
        <taxon>Arachis</taxon>
    </lineage>
</organism>
<evidence type="ECO:0000313" key="3">
    <source>
        <dbReference type="Proteomes" id="UP000289738"/>
    </source>
</evidence>
<evidence type="ECO:0000256" key="1">
    <source>
        <dbReference type="SAM" id="Coils"/>
    </source>
</evidence>
<name>A0A445E559_ARAHY</name>
<dbReference type="EMBL" id="SDMP01000002">
    <property type="protein sequence ID" value="RYR70604.1"/>
    <property type="molecule type" value="Genomic_DNA"/>
</dbReference>
<accession>A0A445E559</accession>
<feature type="coiled-coil region" evidence="1">
    <location>
        <begin position="13"/>
        <end position="47"/>
    </location>
</feature>
<proteinExistence type="predicted"/>